<dbReference type="PIRSF" id="PIRSF025023">
    <property type="entry name" value="Spt4"/>
    <property type="match status" value="1"/>
</dbReference>
<organism evidence="10 11">
    <name type="scientific">Starmerella bacillaris</name>
    <name type="common">Yeast</name>
    <name type="synonym">Candida zemplinina</name>
    <dbReference type="NCBI Taxonomy" id="1247836"/>
    <lineage>
        <taxon>Eukaryota</taxon>
        <taxon>Fungi</taxon>
        <taxon>Dikarya</taxon>
        <taxon>Ascomycota</taxon>
        <taxon>Saccharomycotina</taxon>
        <taxon>Dipodascomycetes</taxon>
        <taxon>Dipodascales</taxon>
        <taxon>Trichomonascaceae</taxon>
        <taxon>Starmerella</taxon>
    </lineage>
</organism>
<keyword evidence="6 8" id="KW-0539">Nucleus</keyword>
<evidence type="ECO:0000256" key="8">
    <source>
        <dbReference type="PIRNR" id="PIRNR025023"/>
    </source>
</evidence>
<keyword evidence="11" id="KW-1185">Reference proteome</keyword>
<dbReference type="GO" id="GO:0140673">
    <property type="term" value="P:transcription elongation-coupled chromatin remodeling"/>
    <property type="evidence" value="ECO:0007669"/>
    <property type="project" value="InterPro"/>
</dbReference>
<dbReference type="Proteomes" id="UP001362899">
    <property type="component" value="Unassembled WGS sequence"/>
</dbReference>
<dbReference type="SUPFAM" id="SSF63393">
    <property type="entry name" value="RNA polymerase subunits"/>
    <property type="match status" value="1"/>
</dbReference>
<evidence type="ECO:0000313" key="11">
    <source>
        <dbReference type="Proteomes" id="UP001362899"/>
    </source>
</evidence>
<evidence type="ECO:0000256" key="6">
    <source>
        <dbReference type="ARBA" id="ARBA00023242"/>
    </source>
</evidence>
<evidence type="ECO:0000256" key="3">
    <source>
        <dbReference type="ARBA" id="ARBA00010464"/>
    </source>
</evidence>
<sequence>MNTRSDRACMLCGIVQPQREFIIQGCPNCESIINFKSDDGLVQDCTSPTFEGLVALTNNQKSWVAKWLRIDGFENGLYATKVVGKLPPDIVSDLEEKGITYRPRDGSATE</sequence>
<proteinExistence type="inferred from homology"/>
<evidence type="ECO:0000256" key="2">
    <source>
        <dbReference type="ARBA" id="ARBA00004584"/>
    </source>
</evidence>
<comment type="function">
    <text evidence="8">The SPT4-SPT5 complex mediates both activation and inhibition of transcription elongation, and plays a role in pre-mRNA processing. This complex seems to be important for the stability of the RNA polymerase II elongation machinery on the chromatin template but not for the inherent ability of this machinery to translocate down the gene.</text>
</comment>
<dbReference type="Gene3D" id="3.30.40.210">
    <property type="match status" value="1"/>
</dbReference>
<dbReference type="GO" id="GO:0000775">
    <property type="term" value="C:chromosome, centromeric region"/>
    <property type="evidence" value="ECO:0007669"/>
    <property type="project" value="UniProtKB-SubCell"/>
</dbReference>
<comment type="subcellular location">
    <subcellularLocation>
        <location evidence="2">Chromosome</location>
        <location evidence="2">Centromere</location>
    </subcellularLocation>
    <subcellularLocation>
        <location evidence="1 8">Nucleus</location>
    </subcellularLocation>
</comment>
<comment type="caution">
    <text evidence="10">The sequence shown here is derived from an EMBL/GenBank/DDBJ whole genome shotgun (WGS) entry which is preliminary data.</text>
</comment>
<dbReference type="GO" id="GO:0006355">
    <property type="term" value="P:regulation of DNA-templated transcription"/>
    <property type="evidence" value="ECO:0007669"/>
    <property type="project" value="InterPro"/>
</dbReference>
<dbReference type="PANTHER" id="PTHR12882">
    <property type="entry name" value="SUPPRESSOR OF TY 4"/>
    <property type="match status" value="1"/>
</dbReference>
<keyword evidence="7" id="KW-0137">Centromere</keyword>
<evidence type="ECO:0000259" key="9">
    <source>
        <dbReference type="SMART" id="SM01389"/>
    </source>
</evidence>
<keyword evidence="10" id="KW-0251">Elongation factor</keyword>
<evidence type="ECO:0000256" key="4">
    <source>
        <dbReference type="ARBA" id="ARBA00020182"/>
    </source>
</evidence>
<dbReference type="InterPro" id="IPR022800">
    <property type="entry name" value="Spt4/RpoE2_Znf"/>
</dbReference>
<evidence type="ECO:0000256" key="7">
    <source>
        <dbReference type="ARBA" id="ARBA00023328"/>
    </source>
</evidence>
<accession>A0AAV5RIX1</accession>
<dbReference type="GO" id="GO:0032044">
    <property type="term" value="C:DSIF complex"/>
    <property type="evidence" value="ECO:0007669"/>
    <property type="project" value="TreeGrafter"/>
</dbReference>
<dbReference type="InterPro" id="IPR038510">
    <property type="entry name" value="Spt4_sf"/>
</dbReference>
<dbReference type="SMART" id="SM01389">
    <property type="entry name" value="Spt4"/>
    <property type="match status" value="1"/>
</dbReference>
<evidence type="ECO:0000256" key="1">
    <source>
        <dbReference type="ARBA" id="ARBA00004123"/>
    </source>
</evidence>
<dbReference type="InterPro" id="IPR009287">
    <property type="entry name" value="Spt4"/>
</dbReference>
<evidence type="ECO:0000313" key="10">
    <source>
        <dbReference type="EMBL" id="GMM50683.1"/>
    </source>
</evidence>
<keyword evidence="10" id="KW-0648">Protein biosynthesis</keyword>
<name>A0AAV5RIX1_STABA</name>
<evidence type="ECO:0000256" key="5">
    <source>
        <dbReference type="ARBA" id="ARBA00023163"/>
    </source>
</evidence>
<protein>
    <recommendedName>
        <fullName evidence="4 8">Transcription elongation factor SPT4</fullName>
    </recommendedName>
</protein>
<dbReference type="AlphaFoldDB" id="A0AAV5RIX1"/>
<dbReference type="InterPro" id="IPR029040">
    <property type="entry name" value="RPABC4/Spt4"/>
</dbReference>
<feature type="domain" description="Spt4/RpoE2 zinc finger" evidence="9">
    <location>
        <begin position="6"/>
        <end position="83"/>
    </location>
</feature>
<gene>
    <name evidence="10" type="ORF">DASB73_016410</name>
</gene>
<dbReference type="CDD" id="cd07973">
    <property type="entry name" value="Spt4"/>
    <property type="match status" value="1"/>
</dbReference>
<dbReference type="GO" id="GO:0000993">
    <property type="term" value="F:RNA polymerase II complex binding"/>
    <property type="evidence" value="ECO:0007669"/>
    <property type="project" value="TreeGrafter"/>
</dbReference>
<dbReference type="Pfam" id="PF06093">
    <property type="entry name" value="Spt4"/>
    <property type="match status" value="1"/>
</dbReference>
<dbReference type="EMBL" id="BTGC01000003">
    <property type="protein sequence ID" value="GMM50683.1"/>
    <property type="molecule type" value="Genomic_DNA"/>
</dbReference>
<comment type="similarity">
    <text evidence="3 8">Belongs to the SPT4 family.</text>
</comment>
<dbReference type="GO" id="GO:0003746">
    <property type="term" value="F:translation elongation factor activity"/>
    <property type="evidence" value="ECO:0007669"/>
    <property type="project" value="UniProtKB-KW"/>
</dbReference>
<dbReference type="GO" id="GO:0008270">
    <property type="term" value="F:zinc ion binding"/>
    <property type="evidence" value="ECO:0007669"/>
    <property type="project" value="InterPro"/>
</dbReference>
<dbReference type="PANTHER" id="PTHR12882:SF1">
    <property type="entry name" value="TRANSCRIPTION ELONGATION FACTOR SPT4"/>
    <property type="match status" value="1"/>
</dbReference>
<reference evidence="10 11" key="1">
    <citation type="journal article" date="2023" name="Elife">
        <title>Identification of key yeast species and microbe-microbe interactions impacting larval growth of Drosophila in the wild.</title>
        <authorList>
            <person name="Mure A."/>
            <person name="Sugiura Y."/>
            <person name="Maeda R."/>
            <person name="Honda K."/>
            <person name="Sakurai N."/>
            <person name="Takahashi Y."/>
            <person name="Watada M."/>
            <person name="Katoh T."/>
            <person name="Gotoh A."/>
            <person name="Gotoh Y."/>
            <person name="Taniguchi I."/>
            <person name="Nakamura K."/>
            <person name="Hayashi T."/>
            <person name="Katayama T."/>
            <person name="Uemura T."/>
            <person name="Hattori Y."/>
        </authorList>
    </citation>
    <scope>NUCLEOTIDE SEQUENCE [LARGE SCALE GENOMIC DNA]</scope>
    <source>
        <strain evidence="10 11">SB-73</strain>
    </source>
</reference>
<keyword evidence="5 8" id="KW-0804">Transcription</keyword>